<dbReference type="PANTHER" id="PTHR33119">
    <property type="entry name" value="IFI3P"/>
    <property type="match status" value="1"/>
</dbReference>
<feature type="domain" description="DUF4246" evidence="1">
    <location>
        <begin position="103"/>
        <end position="552"/>
    </location>
</feature>
<accession>A0A9P4IHS1</accession>
<dbReference type="AlphaFoldDB" id="A0A9P4IHS1"/>
<reference evidence="3" key="1">
    <citation type="journal article" date="2020" name="Stud. Mycol.">
        <title>101 Dothideomycetes genomes: a test case for predicting lifestyles and emergence of pathogens.</title>
        <authorList>
            <person name="Haridas S."/>
            <person name="Albert R."/>
            <person name="Binder M."/>
            <person name="Bloem J."/>
            <person name="Labutti K."/>
            <person name="Salamov A."/>
            <person name="Andreopoulos B."/>
            <person name="Baker S."/>
            <person name="Barry K."/>
            <person name="Bills G."/>
            <person name="Bluhm B."/>
            <person name="Cannon C."/>
            <person name="Castanera R."/>
            <person name="Culley D."/>
            <person name="Daum C."/>
            <person name="Ezra D."/>
            <person name="Gonzalez J."/>
            <person name="Henrissat B."/>
            <person name="Kuo A."/>
            <person name="Liang C."/>
            <person name="Lipzen A."/>
            <person name="Lutzoni F."/>
            <person name="Magnuson J."/>
            <person name="Mondo S."/>
            <person name="Nolan M."/>
            <person name="Ohm R."/>
            <person name="Pangilinan J."/>
            <person name="Park H.-J."/>
            <person name="Ramirez L."/>
            <person name="Alfaro M."/>
            <person name="Sun H."/>
            <person name="Tritt A."/>
            <person name="Yoshinaga Y."/>
            <person name="Zwiers L.-H."/>
            <person name="Turgeon B."/>
            <person name="Goodwin S."/>
            <person name="Spatafora J."/>
            <person name="Crous P."/>
            <person name="Grigoriev I."/>
        </authorList>
    </citation>
    <scope>NUCLEOTIDE SEQUENCE</scope>
    <source>
        <strain evidence="3">CBS 133067</strain>
    </source>
</reference>
<evidence type="ECO:0000313" key="4">
    <source>
        <dbReference type="Proteomes" id="UP000799772"/>
    </source>
</evidence>
<organism evidence="3 4">
    <name type="scientific">Rhizodiscina lignyota</name>
    <dbReference type="NCBI Taxonomy" id="1504668"/>
    <lineage>
        <taxon>Eukaryota</taxon>
        <taxon>Fungi</taxon>
        <taxon>Dikarya</taxon>
        <taxon>Ascomycota</taxon>
        <taxon>Pezizomycotina</taxon>
        <taxon>Dothideomycetes</taxon>
        <taxon>Pleosporomycetidae</taxon>
        <taxon>Aulographales</taxon>
        <taxon>Rhizodiscinaceae</taxon>
        <taxon>Rhizodiscina</taxon>
    </lineage>
</organism>
<evidence type="ECO:0000313" key="3">
    <source>
        <dbReference type="EMBL" id="KAF2099439.1"/>
    </source>
</evidence>
<dbReference type="Pfam" id="PF21666">
    <property type="entry name" value="DUF4246_N"/>
    <property type="match status" value="1"/>
</dbReference>
<evidence type="ECO:0000259" key="2">
    <source>
        <dbReference type="Pfam" id="PF21666"/>
    </source>
</evidence>
<protein>
    <submittedName>
        <fullName evidence="3">Uncharacterized protein</fullName>
    </submittedName>
</protein>
<keyword evidence="4" id="KW-1185">Reference proteome</keyword>
<feature type="domain" description="DUF4246" evidence="2">
    <location>
        <begin position="12"/>
        <end position="88"/>
    </location>
</feature>
<comment type="caution">
    <text evidence="3">The sequence shown here is derived from an EMBL/GenBank/DDBJ whole genome shotgun (WGS) entry which is preliminary data.</text>
</comment>
<dbReference type="EMBL" id="ML978125">
    <property type="protein sequence ID" value="KAF2099439.1"/>
    <property type="molecule type" value="Genomic_DNA"/>
</dbReference>
<dbReference type="InterPro" id="IPR049207">
    <property type="entry name" value="DUF4246_N"/>
</dbReference>
<evidence type="ECO:0000259" key="1">
    <source>
        <dbReference type="Pfam" id="PF14033"/>
    </source>
</evidence>
<dbReference type="Pfam" id="PF14033">
    <property type="entry name" value="DUF4246"/>
    <property type="match status" value="1"/>
</dbReference>
<proteinExistence type="predicted"/>
<gene>
    <name evidence="3" type="ORF">NA57DRAFT_37564</name>
</gene>
<dbReference type="Proteomes" id="UP000799772">
    <property type="component" value="Unassembled WGS sequence"/>
</dbReference>
<dbReference type="OrthoDB" id="415532at2759"/>
<dbReference type="InterPro" id="IPR049192">
    <property type="entry name" value="DUF4246_C"/>
</dbReference>
<dbReference type="InterPro" id="IPR025340">
    <property type="entry name" value="DUF4246"/>
</dbReference>
<name>A0A9P4IHS1_9PEZI</name>
<dbReference type="PANTHER" id="PTHR33119:SF1">
    <property type="entry name" value="FE2OG DIOXYGENASE DOMAIN-CONTAINING PROTEIN"/>
    <property type="match status" value="1"/>
</dbReference>
<sequence>MADSSSREPNLLPGFGLPVRRLPKWRHWKHKEFEKPQRFPHAISDFVASTGVTIRERRMLKFIDQISDKPEWDRKVFDDDIIAKWKEEAVRHVEDLGDKILSEKMFDYCIAELQDKAKRFQETGTIAVLDAEATIVKSDNSIPSDLKQALRDGVKPLEGVPERLKDWHPGSDNKVLDLVHPSLFPWTYGLSRALRFGAVPLDACTSFTGMGEIEETVDEDFKPIEKLKSWGDYNLKAWGKYQWLPSDVHFTEQDGIKIASYINNLHPQQNEKLYHVLEKAVQHAIPLWNECLSWFHDRVRIVVYTTSDEDYFIPEGIKYQRPERSAHSDDDGHESDDSDYLYTDEYRDWKEEHRILKQPEPRAFISFASSVASSPEKEPPPGACPVDLRKDFPKGLQVIFKLANIHLTPEKPEYDGSSWHVEGALNEHICATALYYYDSYNITESRLEFRQAINAEEMTMRPGQYEYDSLEEYYGILNENEAIQELGSVATREGRLLAFPNVMQHRVRPFSLADRTKDGHRKILVMFLVDPNIRVLSTAHVPPQRKDWWADEVRKIPEFEELPQELFDRIIEGVEGFPMSWDEALNVREKLMAERGAMKEALNTEMSNVSCHSCLKPAHC</sequence>